<dbReference type="EMBL" id="BAEP01000032">
    <property type="protein sequence ID" value="GAC24032.1"/>
    <property type="molecule type" value="Genomic_DNA"/>
</dbReference>
<dbReference type="Proteomes" id="UP000006263">
    <property type="component" value="Unassembled WGS sequence"/>
</dbReference>
<organism evidence="1 2">
    <name type="scientific">Paraglaciecola mesophila KMM 241</name>
    <dbReference type="NCBI Taxonomy" id="1128912"/>
    <lineage>
        <taxon>Bacteria</taxon>
        <taxon>Pseudomonadati</taxon>
        <taxon>Pseudomonadota</taxon>
        <taxon>Gammaproteobacteria</taxon>
        <taxon>Alteromonadales</taxon>
        <taxon>Alteromonadaceae</taxon>
        <taxon>Paraglaciecola</taxon>
    </lineage>
</organism>
<evidence type="ECO:0000313" key="2">
    <source>
        <dbReference type="Proteomes" id="UP000006263"/>
    </source>
</evidence>
<sequence>MINQVNNLNAPPANFRFFKQAFLELGHFLFRVTHFFDGSTMWI</sequence>
<dbReference type="AlphaFoldDB" id="K6Z0U6"/>
<proteinExistence type="predicted"/>
<reference evidence="1 2" key="1">
    <citation type="journal article" date="2017" name="Antonie Van Leeuwenhoek">
        <title>Rhizobium rhizosphaerae sp. nov., a novel species isolated from rice rhizosphere.</title>
        <authorList>
            <person name="Zhao J.J."/>
            <person name="Zhang J."/>
            <person name="Zhang R.J."/>
            <person name="Zhang C.W."/>
            <person name="Yin H.Q."/>
            <person name="Zhang X.X."/>
        </authorList>
    </citation>
    <scope>NUCLEOTIDE SEQUENCE [LARGE SCALE GENOMIC DNA]</scope>
    <source>
        <strain evidence="1 2">KMM 241</strain>
    </source>
</reference>
<evidence type="ECO:0000313" key="1">
    <source>
        <dbReference type="EMBL" id="GAC24032.1"/>
    </source>
</evidence>
<accession>K6Z0U6</accession>
<comment type="caution">
    <text evidence="1">The sequence shown here is derived from an EMBL/GenBank/DDBJ whole genome shotgun (WGS) entry which is preliminary data.</text>
</comment>
<protein>
    <submittedName>
        <fullName evidence="1">Uncharacterized protein</fullName>
    </submittedName>
</protein>
<name>K6Z0U6_9ALTE</name>
<gene>
    <name evidence="1" type="ORF">GMES_1736</name>
</gene>